<dbReference type="AlphaFoldDB" id="A0A3A1V5Q6"/>
<reference evidence="4 5" key="1">
    <citation type="submission" date="2018-09" db="EMBL/GenBank/DDBJ databases">
        <title>Paenibacillus aracenensis nov. sp. isolated from a cave in southern Spain.</title>
        <authorList>
            <person name="Jurado V."/>
            <person name="Gutierrez-Patricio S."/>
            <person name="Gonzalez-Pimentel J.L."/>
            <person name="Miller A.Z."/>
            <person name="Laiz L."/>
            <person name="Saiz-Jimenez C."/>
        </authorList>
    </citation>
    <scope>NUCLEOTIDE SEQUENCE [LARGE SCALE GENOMIC DNA]</scope>
    <source>
        <strain evidence="4 5">DSM 22867</strain>
    </source>
</reference>
<dbReference type="GO" id="GO:0003700">
    <property type="term" value="F:DNA-binding transcription factor activity"/>
    <property type="evidence" value="ECO:0007669"/>
    <property type="project" value="TreeGrafter"/>
</dbReference>
<dbReference type="Pfam" id="PF14246">
    <property type="entry name" value="TetR_C_7"/>
    <property type="match status" value="1"/>
</dbReference>
<keyword evidence="1 2" id="KW-0238">DNA-binding</keyword>
<dbReference type="SUPFAM" id="SSF46689">
    <property type="entry name" value="Homeodomain-like"/>
    <property type="match status" value="1"/>
</dbReference>
<evidence type="ECO:0000313" key="4">
    <source>
        <dbReference type="EMBL" id="RIX53963.1"/>
    </source>
</evidence>
<dbReference type="Proteomes" id="UP000266482">
    <property type="component" value="Unassembled WGS sequence"/>
</dbReference>
<evidence type="ECO:0000313" key="5">
    <source>
        <dbReference type="Proteomes" id="UP000266482"/>
    </source>
</evidence>
<feature type="DNA-binding region" description="H-T-H motif" evidence="2">
    <location>
        <begin position="45"/>
        <end position="64"/>
    </location>
</feature>
<dbReference type="EMBL" id="QXQA01000003">
    <property type="protein sequence ID" value="RIX53963.1"/>
    <property type="molecule type" value="Genomic_DNA"/>
</dbReference>
<dbReference type="OrthoDB" id="277085at2"/>
<dbReference type="PRINTS" id="PR00455">
    <property type="entry name" value="HTHTETR"/>
</dbReference>
<dbReference type="GO" id="GO:0000976">
    <property type="term" value="F:transcription cis-regulatory region binding"/>
    <property type="evidence" value="ECO:0007669"/>
    <property type="project" value="TreeGrafter"/>
</dbReference>
<dbReference type="Gene3D" id="1.10.357.10">
    <property type="entry name" value="Tetracycline Repressor, domain 2"/>
    <property type="match status" value="1"/>
</dbReference>
<dbReference type="InterPro" id="IPR001647">
    <property type="entry name" value="HTH_TetR"/>
</dbReference>
<dbReference type="PANTHER" id="PTHR30055:SF226">
    <property type="entry name" value="HTH-TYPE TRANSCRIPTIONAL REGULATOR PKSA"/>
    <property type="match status" value="1"/>
</dbReference>
<dbReference type="PROSITE" id="PS50977">
    <property type="entry name" value="HTH_TETR_2"/>
    <property type="match status" value="1"/>
</dbReference>
<dbReference type="PANTHER" id="PTHR30055">
    <property type="entry name" value="HTH-TYPE TRANSCRIPTIONAL REGULATOR RUTR"/>
    <property type="match status" value="1"/>
</dbReference>
<accession>A0A3A1V5Q6</accession>
<name>A0A3A1V5Q6_9BACL</name>
<protein>
    <submittedName>
        <fullName evidence="4">TetR/AcrR family transcriptional regulator</fullName>
    </submittedName>
</protein>
<keyword evidence="5" id="KW-1185">Reference proteome</keyword>
<sequence length="212" mass="24508">MQVITCIHLRGGRRAFIVSGKLGTAEKLMAAVIELVAEYGYNGVSTKEIAASAGVNEVTLFRHFGSKLNLLEKAFHHYHYAEEMQKLFEERLTWSLHEDLLLIGKRYHELMNRNRKVMQIAMKEKQVIQSFQVSTHMHPQRLRDLLIQYFKAMKEKGKLTDCNPEAQALAFMWMNHGAFVSQLNEDRMSFTNVSLDEFIEESVRTFARALTP</sequence>
<dbReference type="InterPro" id="IPR009057">
    <property type="entry name" value="Homeodomain-like_sf"/>
</dbReference>
<organism evidence="4 5">
    <name type="scientific">Paenibacillus nanensis</name>
    <dbReference type="NCBI Taxonomy" id="393251"/>
    <lineage>
        <taxon>Bacteria</taxon>
        <taxon>Bacillati</taxon>
        <taxon>Bacillota</taxon>
        <taxon>Bacilli</taxon>
        <taxon>Bacillales</taxon>
        <taxon>Paenibacillaceae</taxon>
        <taxon>Paenibacillus</taxon>
    </lineage>
</organism>
<proteinExistence type="predicted"/>
<feature type="domain" description="HTH tetR-type" evidence="3">
    <location>
        <begin position="22"/>
        <end position="82"/>
    </location>
</feature>
<dbReference type="InterPro" id="IPR050109">
    <property type="entry name" value="HTH-type_TetR-like_transc_reg"/>
</dbReference>
<evidence type="ECO:0000256" key="2">
    <source>
        <dbReference type="PROSITE-ProRule" id="PRU00335"/>
    </source>
</evidence>
<dbReference type="Pfam" id="PF00440">
    <property type="entry name" value="TetR_N"/>
    <property type="match status" value="1"/>
</dbReference>
<comment type="caution">
    <text evidence="4">The sequence shown here is derived from an EMBL/GenBank/DDBJ whole genome shotgun (WGS) entry which is preliminary data.</text>
</comment>
<dbReference type="InterPro" id="IPR039536">
    <property type="entry name" value="TetR_C_Proteobacteria"/>
</dbReference>
<evidence type="ECO:0000256" key="1">
    <source>
        <dbReference type="ARBA" id="ARBA00023125"/>
    </source>
</evidence>
<gene>
    <name evidence="4" type="ORF">D3P08_06850</name>
</gene>
<evidence type="ECO:0000259" key="3">
    <source>
        <dbReference type="PROSITE" id="PS50977"/>
    </source>
</evidence>